<dbReference type="Proteomes" id="UP001174037">
    <property type="component" value="Unassembled WGS sequence"/>
</dbReference>
<reference evidence="2" key="3">
    <citation type="submission" date="2023-03" db="EMBL/GenBank/DDBJ databases">
        <authorList>
            <person name="Vazquez L."/>
            <person name="Rodriguez J."/>
            <person name="Mayo B."/>
            <person name="Florez A.B."/>
        </authorList>
    </citation>
    <scope>NUCLEOTIDE SEQUENCE</scope>
    <source>
        <strain evidence="2">5A3I</strain>
    </source>
</reference>
<dbReference type="GeneID" id="69846720"/>
<name>A0A1E5TVA6_9STAP</name>
<sequence length="106" mass="12309">MYYFLAIFKENETDIKIITEEKVIDDKNVSLPSNNYVKSLAEEIIELSHQNNLFHNDIKRIGLKIDDPELIGYNTVESLKSDMVSTFGFEAIIHNDYEDLLVQLIK</sequence>
<evidence type="ECO:0000313" key="1">
    <source>
        <dbReference type="EMBL" id="MDG0860650.1"/>
    </source>
</evidence>
<dbReference type="RefSeq" id="WP_002508641.1">
    <property type="nucleotide sequence ID" value="NZ_CP065708.1"/>
</dbReference>
<protein>
    <submittedName>
        <fullName evidence="1">Uncharacterized protein</fullName>
    </submittedName>
</protein>
<reference evidence="1" key="1">
    <citation type="submission" date="2022-05" db="EMBL/GenBank/DDBJ databases">
        <title>Comparative genomics of Staphylococcus equorum isolates.</title>
        <authorList>
            <person name="Luelf R.H."/>
        </authorList>
    </citation>
    <scope>NUCLEOTIDE SEQUENCE</scope>
    <source>
        <strain evidence="1">TMW 2.2343</strain>
    </source>
</reference>
<evidence type="ECO:0000313" key="3">
    <source>
        <dbReference type="Proteomes" id="UP001152302"/>
    </source>
</evidence>
<evidence type="ECO:0000313" key="2">
    <source>
        <dbReference type="EMBL" id="MDK9867241.1"/>
    </source>
</evidence>
<gene>
    <name evidence="1" type="ORF">M4L21_15220</name>
    <name evidence="2" type="ORF">P1A27_15060</name>
</gene>
<proteinExistence type="predicted"/>
<organism evidence="1 3">
    <name type="scientific">Staphylococcus equorum</name>
    <dbReference type="NCBI Taxonomy" id="246432"/>
    <lineage>
        <taxon>Bacteria</taxon>
        <taxon>Bacillati</taxon>
        <taxon>Bacillota</taxon>
        <taxon>Bacilli</taxon>
        <taxon>Bacillales</taxon>
        <taxon>Staphylococcaceae</taxon>
        <taxon>Staphylococcus</taxon>
    </lineage>
</organism>
<accession>A0A1E5TVA6</accession>
<reference evidence="2" key="2">
    <citation type="journal article" date="2023" name="Int. J. Mol. Sci.">
        <title>Antibiotic Resistance/Susceptibility Profiles of Staphylococcus equorum Strains from Cheese, and Genome Analysis for Antibiotic Resistance Genes.</title>
        <authorList>
            <person name="Vazquez L."/>
            <person name="Srednik M.E."/>
            <person name="Rodriguez J."/>
            <person name="Florez A.B."/>
            <person name="Mayo B."/>
        </authorList>
    </citation>
    <scope>NUCLEOTIDE SEQUENCE</scope>
    <source>
        <strain evidence="2">5A3I</strain>
    </source>
</reference>
<dbReference type="EMBL" id="JARGCK010000040">
    <property type="protein sequence ID" value="MDK9867241.1"/>
    <property type="molecule type" value="Genomic_DNA"/>
</dbReference>
<dbReference type="EMBL" id="JAMBPX010000016">
    <property type="protein sequence ID" value="MDG0860650.1"/>
    <property type="molecule type" value="Genomic_DNA"/>
</dbReference>
<dbReference type="Proteomes" id="UP001152302">
    <property type="component" value="Unassembled WGS sequence"/>
</dbReference>
<comment type="caution">
    <text evidence="1">The sequence shown here is derived from an EMBL/GenBank/DDBJ whole genome shotgun (WGS) entry which is preliminary data.</text>
</comment>
<dbReference type="AlphaFoldDB" id="A0A1E5TVA6"/>